<evidence type="ECO:0000313" key="3">
    <source>
        <dbReference type="Proteomes" id="UP001162480"/>
    </source>
</evidence>
<dbReference type="AlphaFoldDB" id="A0AA36AHY1"/>
<reference evidence="2" key="1">
    <citation type="submission" date="2023-08" db="EMBL/GenBank/DDBJ databases">
        <authorList>
            <person name="Alioto T."/>
            <person name="Alioto T."/>
            <person name="Gomez Garrido J."/>
        </authorList>
    </citation>
    <scope>NUCLEOTIDE SEQUENCE</scope>
</reference>
<keyword evidence="3" id="KW-1185">Reference proteome</keyword>
<dbReference type="EMBL" id="OX597814">
    <property type="protein sequence ID" value="CAI9716491.1"/>
    <property type="molecule type" value="Genomic_DNA"/>
</dbReference>
<organism evidence="2 3">
    <name type="scientific">Octopus vulgaris</name>
    <name type="common">Common octopus</name>
    <dbReference type="NCBI Taxonomy" id="6645"/>
    <lineage>
        <taxon>Eukaryota</taxon>
        <taxon>Metazoa</taxon>
        <taxon>Spiralia</taxon>
        <taxon>Lophotrochozoa</taxon>
        <taxon>Mollusca</taxon>
        <taxon>Cephalopoda</taxon>
        <taxon>Coleoidea</taxon>
        <taxon>Octopodiformes</taxon>
        <taxon>Octopoda</taxon>
        <taxon>Incirrata</taxon>
        <taxon>Octopodidae</taxon>
        <taxon>Octopus</taxon>
    </lineage>
</organism>
<sequence length="83" mass="9690">MNESKKRKKERKNGEVREVESGRGGNMKAEAKIVRQLNLKEEKIGELSAQNGYKYYSVEILIMCWEYRLISSKTSKMSMTIKQ</sequence>
<dbReference type="Proteomes" id="UP001162480">
    <property type="component" value="Chromosome 1"/>
</dbReference>
<evidence type="ECO:0000313" key="2">
    <source>
        <dbReference type="EMBL" id="CAI9716491.1"/>
    </source>
</evidence>
<evidence type="ECO:0000256" key="1">
    <source>
        <dbReference type="SAM" id="MobiDB-lite"/>
    </source>
</evidence>
<proteinExistence type="predicted"/>
<protein>
    <submittedName>
        <fullName evidence="2">Uncharacterized protein</fullName>
    </submittedName>
</protein>
<feature type="compositionally biased region" description="Basic and acidic residues" evidence="1">
    <location>
        <begin position="12"/>
        <end position="21"/>
    </location>
</feature>
<feature type="region of interest" description="Disordered" evidence="1">
    <location>
        <begin position="1"/>
        <end position="27"/>
    </location>
</feature>
<name>A0AA36AHY1_OCTVU</name>
<feature type="compositionally biased region" description="Basic residues" evidence="1">
    <location>
        <begin position="1"/>
        <end position="11"/>
    </location>
</feature>
<gene>
    <name evidence="2" type="ORF">OCTVUL_1B003971</name>
</gene>
<accession>A0AA36AHY1</accession>